<evidence type="ECO:0000313" key="2">
    <source>
        <dbReference type="Proteomes" id="UP001597546"/>
    </source>
</evidence>
<evidence type="ECO:0000313" key="1">
    <source>
        <dbReference type="EMBL" id="MFD2732673.1"/>
    </source>
</evidence>
<comment type="caution">
    <text evidence="1">The sequence shown here is derived from an EMBL/GenBank/DDBJ whole genome shotgun (WGS) entry which is preliminary data.</text>
</comment>
<dbReference type="EMBL" id="JBHULV010000046">
    <property type="protein sequence ID" value="MFD2732673.1"/>
    <property type="molecule type" value="Genomic_DNA"/>
</dbReference>
<dbReference type="RefSeq" id="WP_379040391.1">
    <property type="nucleotide sequence ID" value="NZ_JBHSKW010000003.1"/>
</dbReference>
<name>A0ABW5TUF4_9SPHI</name>
<dbReference type="InterPro" id="IPR023214">
    <property type="entry name" value="HAD_sf"/>
</dbReference>
<accession>A0ABW5TUF4</accession>
<keyword evidence="2" id="KW-1185">Reference proteome</keyword>
<sequence>MINYKDIEAHKTAVVFEFDNVLVPKKDYDLQVYYLFANFIEYLETFPPPQEMLDFISKRYEVHGNLNMFEEVVNAFGIDKKYKENLDLLFTNANLPLKLLLYKEALELLQELVINRKQIFILTTGKPEQQLNKIKQTEWNGLEQYLKLYFTDEFSQTSTTPALDYLLEENNLQIDNVLVVSKQ</sequence>
<dbReference type="Gene3D" id="3.40.50.1000">
    <property type="entry name" value="HAD superfamily/HAD-like"/>
    <property type="match status" value="1"/>
</dbReference>
<reference evidence="2" key="1">
    <citation type="journal article" date="2019" name="Int. J. Syst. Evol. Microbiol.">
        <title>The Global Catalogue of Microorganisms (GCM) 10K type strain sequencing project: providing services to taxonomists for standard genome sequencing and annotation.</title>
        <authorList>
            <consortium name="The Broad Institute Genomics Platform"/>
            <consortium name="The Broad Institute Genome Sequencing Center for Infectious Disease"/>
            <person name="Wu L."/>
            <person name="Ma J."/>
        </authorList>
    </citation>
    <scope>NUCLEOTIDE SEQUENCE [LARGE SCALE GENOMIC DNA]</scope>
    <source>
        <strain evidence="2">KCTC 42456</strain>
    </source>
</reference>
<evidence type="ECO:0008006" key="3">
    <source>
        <dbReference type="Google" id="ProtNLM"/>
    </source>
</evidence>
<proteinExistence type="predicted"/>
<dbReference type="SUPFAM" id="SSF56784">
    <property type="entry name" value="HAD-like"/>
    <property type="match status" value="1"/>
</dbReference>
<dbReference type="Proteomes" id="UP001597546">
    <property type="component" value="Unassembled WGS sequence"/>
</dbReference>
<organism evidence="1 2">
    <name type="scientific">Pedobacter alpinus</name>
    <dbReference type="NCBI Taxonomy" id="1590643"/>
    <lineage>
        <taxon>Bacteria</taxon>
        <taxon>Pseudomonadati</taxon>
        <taxon>Bacteroidota</taxon>
        <taxon>Sphingobacteriia</taxon>
        <taxon>Sphingobacteriales</taxon>
        <taxon>Sphingobacteriaceae</taxon>
        <taxon>Pedobacter</taxon>
    </lineage>
</organism>
<gene>
    <name evidence="1" type="ORF">ACFSSE_13270</name>
</gene>
<protein>
    <recommendedName>
        <fullName evidence="3">Haloacid dehalogenase</fullName>
    </recommendedName>
</protein>
<dbReference type="Gene3D" id="1.10.150.520">
    <property type="match status" value="1"/>
</dbReference>
<dbReference type="InterPro" id="IPR036412">
    <property type="entry name" value="HAD-like_sf"/>
</dbReference>